<evidence type="ECO:0000313" key="3">
    <source>
        <dbReference type="Proteomes" id="UP001363622"/>
    </source>
</evidence>
<reference evidence="2 3" key="1">
    <citation type="submission" date="2024-04" db="EMBL/GenBank/DDBJ databases">
        <title>Phyllosticta paracitricarpa is synonymous to the EU quarantine fungus P. citricarpa based on phylogenomic analyses.</title>
        <authorList>
            <consortium name="Lawrence Berkeley National Laboratory"/>
            <person name="Van Ingen-Buijs V.A."/>
            <person name="Van Westerhoven A.C."/>
            <person name="Haridas S."/>
            <person name="Skiadas P."/>
            <person name="Martin F."/>
            <person name="Groenewald J.Z."/>
            <person name="Crous P.W."/>
            <person name="Seidl M.F."/>
        </authorList>
    </citation>
    <scope>NUCLEOTIDE SEQUENCE [LARGE SCALE GENOMIC DNA]</scope>
    <source>
        <strain evidence="2 3">CBS 123371</strain>
    </source>
</reference>
<feature type="transmembrane region" description="Helical" evidence="1">
    <location>
        <begin position="45"/>
        <end position="67"/>
    </location>
</feature>
<gene>
    <name evidence="2" type="ORF">IWZ03DRAFT_368607</name>
</gene>
<keyword evidence="1" id="KW-1133">Transmembrane helix</keyword>
<keyword evidence="1" id="KW-0472">Membrane</keyword>
<evidence type="ECO:0000256" key="1">
    <source>
        <dbReference type="SAM" id="Phobius"/>
    </source>
</evidence>
<feature type="transmembrane region" description="Helical" evidence="1">
    <location>
        <begin position="21"/>
        <end position="39"/>
    </location>
</feature>
<comment type="caution">
    <text evidence="2">The sequence shown here is derived from an EMBL/GenBank/DDBJ whole genome shotgun (WGS) entry which is preliminary data.</text>
</comment>
<dbReference type="EMBL" id="JBBPHU010000002">
    <property type="protein sequence ID" value="KAK7521441.1"/>
    <property type="molecule type" value="Genomic_DNA"/>
</dbReference>
<organism evidence="2 3">
    <name type="scientific">Phyllosticta citriasiana</name>
    <dbReference type="NCBI Taxonomy" id="595635"/>
    <lineage>
        <taxon>Eukaryota</taxon>
        <taxon>Fungi</taxon>
        <taxon>Dikarya</taxon>
        <taxon>Ascomycota</taxon>
        <taxon>Pezizomycotina</taxon>
        <taxon>Dothideomycetes</taxon>
        <taxon>Dothideomycetes incertae sedis</taxon>
        <taxon>Botryosphaeriales</taxon>
        <taxon>Phyllostictaceae</taxon>
        <taxon>Phyllosticta</taxon>
    </lineage>
</organism>
<dbReference type="Proteomes" id="UP001363622">
    <property type="component" value="Unassembled WGS sequence"/>
</dbReference>
<keyword evidence="3" id="KW-1185">Reference proteome</keyword>
<accession>A0ABR1KTP3</accession>
<keyword evidence="1" id="KW-0812">Transmembrane</keyword>
<sequence length="122" mass="13710">MLHPCLPRCGTLDRGDRGWRDLAFGACLLFLRGGCFWAVVGGAGLMLRVALSTFLLLSVWLSGWLPAHASWRSHRDRSPPESRRKRDEAPTIWAMASSKNARIYAAPPCLLAKRMAFDVTRW</sequence>
<evidence type="ECO:0000313" key="2">
    <source>
        <dbReference type="EMBL" id="KAK7521441.1"/>
    </source>
</evidence>
<name>A0ABR1KTP3_9PEZI</name>
<protein>
    <submittedName>
        <fullName evidence="2">Uncharacterized protein</fullName>
    </submittedName>
</protein>
<proteinExistence type="predicted"/>